<comment type="caution">
    <text evidence="6">Lacks conserved residue(s) required for the propagation of feature annotation.</text>
</comment>
<feature type="binding site" evidence="6">
    <location>
        <position position="124"/>
    </location>
    <ligand>
        <name>GTP</name>
        <dbReference type="ChEBI" id="CHEBI:37565"/>
    </ligand>
</feature>
<comment type="pathway">
    <text evidence="6">Cofactor biosynthesis; coenzyme A biosynthesis.</text>
</comment>
<dbReference type="InterPro" id="IPR007164">
    <property type="entry name" value="GTP-dep_dephospho-CoA_kin"/>
</dbReference>
<dbReference type="GO" id="GO:0016301">
    <property type="term" value="F:kinase activity"/>
    <property type="evidence" value="ECO:0007669"/>
    <property type="project" value="UniProtKB-UniRule"/>
</dbReference>
<protein>
    <recommendedName>
        <fullName evidence="6">GTP-dependent dephospho-CoA kinase</fullName>
        <ecNumber evidence="6">2.7.1.237</ecNumber>
    </recommendedName>
    <alternativeName>
        <fullName evidence="6">Dephospho-coenzyme A kinase</fullName>
        <shortName evidence="6">DPCK</shortName>
    </alternativeName>
</protein>
<feature type="binding site" evidence="6">
    <location>
        <position position="68"/>
    </location>
    <ligand>
        <name>GTP</name>
        <dbReference type="ChEBI" id="CHEBI:37565"/>
    </ligand>
</feature>
<keyword evidence="3 6" id="KW-0418">Kinase</keyword>
<evidence type="ECO:0000256" key="1">
    <source>
        <dbReference type="ARBA" id="ARBA00022679"/>
    </source>
</evidence>
<keyword evidence="2 6" id="KW-0547">Nucleotide-binding</keyword>
<evidence type="ECO:0000313" key="7">
    <source>
        <dbReference type="EMBL" id="HFW32242.1"/>
    </source>
</evidence>
<evidence type="ECO:0000256" key="3">
    <source>
        <dbReference type="ARBA" id="ARBA00022777"/>
    </source>
</evidence>
<gene>
    <name evidence="7" type="ORF">ENW66_04740</name>
</gene>
<evidence type="ECO:0000256" key="4">
    <source>
        <dbReference type="ARBA" id="ARBA00022993"/>
    </source>
</evidence>
<dbReference type="AlphaFoldDB" id="A0A7C3R976"/>
<organism evidence="7">
    <name type="scientific">Archaeoglobus fulgidus</name>
    <dbReference type="NCBI Taxonomy" id="2234"/>
    <lineage>
        <taxon>Archaea</taxon>
        <taxon>Methanobacteriati</taxon>
        <taxon>Methanobacteriota</taxon>
        <taxon>Archaeoglobi</taxon>
        <taxon>Archaeoglobales</taxon>
        <taxon>Archaeoglobaceae</taxon>
        <taxon>Archaeoglobus</taxon>
    </lineage>
</organism>
<dbReference type="GO" id="GO:0005525">
    <property type="term" value="F:GTP binding"/>
    <property type="evidence" value="ECO:0007669"/>
    <property type="project" value="UniProtKB-UniRule"/>
</dbReference>
<keyword evidence="5 6" id="KW-0342">GTP-binding</keyword>
<evidence type="ECO:0000256" key="5">
    <source>
        <dbReference type="ARBA" id="ARBA00023134"/>
    </source>
</evidence>
<dbReference type="EMBL" id="DTLB01000027">
    <property type="protein sequence ID" value="HFW32242.1"/>
    <property type="molecule type" value="Genomic_DNA"/>
</dbReference>
<feature type="binding site" evidence="6">
    <location>
        <position position="66"/>
    </location>
    <ligand>
        <name>GTP</name>
        <dbReference type="ChEBI" id="CHEBI:37565"/>
    </ligand>
</feature>
<comment type="function">
    <text evidence="6">Catalyzes the GTP-dependent phosphorylation of the 3'-hydroxyl group of dephosphocoenzyme A to form coenzyme A (CoA).</text>
</comment>
<proteinExistence type="inferred from homology"/>
<dbReference type="PANTHER" id="PTHR40732">
    <property type="entry name" value="UPF0218 PROTEIN TK1697"/>
    <property type="match status" value="1"/>
</dbReference>
<evidence type="ECO:0000256" key="6">
    <source>
        <dbReference type="HAMAP-Rule" id="MF_00590"/>
    </source>
</evidence>
<feature type="binding site" evidence="6">
    <location>
        <position position="47"/>
    </location>
    <ligand>
        <name>GTP</name>
        <dbReference type="ChEBI" id="CHEBI:37565"/>
    </ligand>
</feature>
<name>A0A7C3R976_ARCFL</name>
<keyword evidence="4 6" id="KW-0173">Coenzyme A biosynthesis</keyword>
<comment type="similarity">
    <text evidence="6">Belongs to the GTP-dependent DPCK family.</text>
</comment>
<dbReference type="GO" id="GO:0015937">
    <property type="term" value="P:coenzyme A biosynthetic process"/>
    <property type="evidence" value="ECO:0007669"/>
    <property type="project" value="UniProtKB-UniRule"/>
</dbReference>
<dbReference type="Pfam" id="PF04019">
    <property type="entry name" value="DUF359"/>
    <property type="match status" value="1"/>
</dbReference>
<dbReference type="PIRSF" id="PIRSF006533">
    <property type="entry name" value="UCP006533"/>
    <property type="match status" value="1"/>
</dbReference>
<dbReference type="HAMAP" id="MF_00590">
    <property type="entry name" value="Dephospho_CoA_kinase_GTP_dep"/>
    <property type="match status" value="1"/>
</dbReference>
<feature type="binding site" evidence="6">
    <location>
        <position position="48"/>
    </location>
    <ligand>
        <name>GTP</name>
        <dbReference type="ChEBI" id="CHEBI:37565"/>
    </ligand>
</feature>
<comment type="catalytic activity">
    <reaction evidence="6">
        <text>3'-dephospho-CoA + GTP = GDP + CoA + H(+)</text>
        <dbReference type="Rhea" id="RHEA:61156"/>
        <dbReference type="ChEBI" id="CHEBI:15378"/>
        <dbReference type="ChEBI" id="CHEBI:37565"/>
        <dbReference type="ChEBI" id="CHEBI:57287"/>
        <dbReference type="ChEBI" id="CHEBI:57328"/>
        <dbReference type="ChEBI" id="CHEBI:58189"/>
        <dbReference type="EC" id="2.7.1.237"/>
    </reaction>
</comment>
<feature type="binding site" evidence="6">
    <location>
        <position position="49"/>
    </location>
    <ligand>
        <name>GTP</name>
        <dbReference type="ChEBI" id="CHEBI:37565"/>
    </ligand>
</feature>
<accession>A0A7C3R976</accession>
<evidence type="ECO:0000256" key="2">
    <source>
        <dbReference type="ARBA" id="ARBA00022741"/>
    </source>
</evidence>
<keyword evidence="1 6" id="KW-0808">Transferase</keyword>
<sequence length="186" mass="20468">MRGIRLPESMREEFAKPHGRLYRGKGESLLLEVKEISEAKLFCTVGDLVTASAIKVGLIPNLAVADGKTLREENVEFRKDVFDEVITAKNPPAHISCELISAIIEALKECENGKRVLVFVDGEEDLAVVPLVKLLPLGAVIVYGQPGEGVVALEVDEEKKILILNLLRKMEMVGECDELRYLLGGD</sequence>
<dbReference type="PANTHER" id="PTHR40732:SF1">
    <property type="entry name" value="GTP-DEPENDENT DEPHOSPHO-COA KINASE"/>
    <property type="match status" value="1"/>
</dbReference>
<comment type="caution">
    <text evidence="7">The sequence shown here is derived from an EMBL/GenBank/DDBJ whole genome shotgun (WGS) entry which is preliminary data.</text>
</comment>
<dbReference type="UniPathway" id="UPA00241"/>
<reference evidence="7" key="1">
    <citation type="journal article" date="2020" name="mSystems">
        <title>Genome- and Community-Level Interaction Insights into Carbon Utilization and Element Cycling Functions of Hydrothermarchaeota in Hydrothermal Sediment.</title>
        <authorList>
            <person name="Zhou Z."/>
            <person name="Liu Y."/>
            <person name="Xu W."/>
            <person name="Pan J."/>
            <person name="Luo Z.H."/>
            <person name="Li M."/>
        </authorList>
    </citation>
    <scope>NUCLEOTIDE SEQUENCE [LARGE SCALE GENOMIC DNA]</scope>
    <source>
        <strain evidence="7">SpSt-87</strain>
    </source>
</reference>
<dbReference type="EC" id="2.7.1.237" evidence="6"/>